<dbReference type="InterPro" id="IPR009582">
    <property type="entry name" value="Spc2/SPCS2"/>
</dbReference>
<gene>
    <name evidence="11" type="ORF">CXG81DRAFT_24284</name>
</gene>
<evidence type="ECO:0000256" key="7">
    <source>
        <dbReference type="ARBA" id="ARBA00023136"/>
    </source>
</evidence>
<comment type="subcellular location">
    <subcellularLocation>
        <location evidence="1">Endoplasmic reticulum membrane</location>
        <topology evidence="1">Multi-pass membrane protein</topology>
    </subcellularLocation>
</comment>
<feature type="transmembrane region" description="Helical" evidence="10">
    <location>
        <begin position="72"/>
        <end position="91"/>
    </location>
</feature>
<reference evidence="12" key="1">
    <citation type="journal article" date="2018" name="Nat. Microbiol.">
        <title>Leveraging single-cell genomics to expand the fungal tree of life.</title>
        <authorList>
            <person name="Ahrendt S.R."/>
            <person name="Quandt C.A."/>
            <person name="Ciobanu D."/>
            <person name="Clum A."/>
            <person name="Salamov A."/>
            <person name="Andreopoulos B."/>
            <person name="Cheng J.F."/>
            <person name="Woyke T."/>
            <person name="Pelin A."/>
            <person name="Henrissat B."/>
            <person name="Reynolds N.K."/>
            <person name="Benny G.L."/>
            <person name="Smith M.E."/>
            <person name="James T.Y."/>
            <person name="Grigoriev I.V."/>
        </authorList>
    </citation>
    <scope>NUCLEOTIDE SEQUENCE [LARGE SCALE GENOMIC DNA]</scope>
    <source>
        <strain evidence="12">ATCC 52028</strain>
    </source>
</reference>
<dbReference type="STRING" id="1555241.A0A4P9XCB8"/>
<evidence type="ECO:0000256" key="6">
    <source>
        <dbReference type="ARBA" id="ARBA00022989"/>
    </source>
</evidence>
<accession>A0A4P9XCB8</accession>
<evidence type="ECO:0000313" key="12">
    <source>
        <dbReference type="Proteomes" id="UP000274922"/>
    </source>
</evidence>
<dbReference type="Proteomes" id="UP000274922">
    <property type="component" value="Unassembled WGS sequence"/>
</dbReference>
<feature type="transmembrane region" description="Helical" evidence="10">
    <location>
        <begin position="97"/>
        <end position="121"/>
    </location>
</feature>
<proteinExistence type="inferred from homology"/>
<evidence type="ECO:0000256" key="8">
    <source>
        <dbReference type="ARBA" id="ARBA00045608"/>
    </source>
</evidence>
<evidence type="ECO:0000256" key="2">
    <source>
        <dbReference type="ARBA" id="ARBA00007324"/>
    </source>
</evidence>
<keyword evidence="4 10" id="KW-0812">Transmembrane</keyword>
<evidence type="ECO:0000256" key="3">
    <source>
        <dbReference type="ARBA" id="ARBA00017057"/>
    </source>
</evidence>
<dbReference type="PANTHER" id="PTHR13085:SF0">
    <property type="entry name" value="SIGNAL PEPTIDASE COMPLEX SUBUNIT 2"/>
    <property type="match status" value="1"/>
</dbReference>
<evidence type="ECO:0000256" key="9">
    <source>
        <dbReference type="SAM" id="MobiDB-lite"/>
    </source>
</evidence>
<feature type="region of interest" description="Disordered" evidence="9">
    <location>
        <begin position="138"/>
        <end position="160"/>
    </location>
</feature>
<protein>
    <recommendedName>
        <fullName evidence="3">Signal peptidase complex subunit 2</fullName>
    </recommendedName>
</protein>
<keyword evidence="5" id="KW-0256">Endoplasmic reticulum</keyword>
<dbReference type="GO" id="GO:0045047">
    <property type="term" value="P:protein targeting to ER"/>
    <property type="evidence" value="ECO:0007669"/>
    <property type="project" value="TreeGrafter"/>
</dbReference>
<comment type="function">
    <text evidence="8">Component of the signal peptidase complex (SPC) which catalyzes the cleavage of N-terminal signal sequences from nascent proteins as they are translocated into the lumen of the endoplasmic reticulum. Enhances the enzymatic activity of SPC and facilitates the interactions between different components of the translocation site.</text>
</comment>
<dbReference type="AlphaFoldDB" id="A0A4P9XCB8"/>
<comment type="similarity">
    <text evidence="2">Belongs to the SPCS2 family.</text>
</comment>
<evidence type="ECO:0000256" key="5">
    <source>
        <dbReference type="ARBA" id="ARBA00022824"/>
    </source>
</evidence>
<evidence type="ECO:0000313" key="11">
    <source>
        <dbReference type="EMBL" id="RKP03078.1"/>
    </source>
</evidence>
<dbReference type="PANTHER" id="PTHR13085">
    <property type="entry name" value="MICROSOMAL SIGNAL PEPTIDASE 25 KDA SUBUNIT"/>
    <property type="match status" value="1"/>
</dbReference>
<keyword evidence="12" id="KW-1185">Reference proteome</keyword>
<dbReference type="GO" id="GO:0005787">
    <property type="term" value="C:signal peptidase complex"/>
    <property type="evidence" value="ECO:0007669"/>
    <property type="project" value="InterPro"/>
</dbReference>
<name>A0A4P9XCB8_9FUNG</name>
<evidence type="ECO:0000256" key="4">
    <source>
        <dbReference type="ARBA" id="ARBA00022692"/>
    </source>
</evidence>
<dbReference type="EMBL" id="ML014129">
    <property type="protein sequence ID" value="RKP03078.1"/>
    <property type="molecule type" value="Genomic_DNA"/>
</dbReference>
<dbReference type="OrthoDB" id="2144514at2759"/>
<keyword evidence="7 10" id="KW-0472">Membrane</keyword>
<dbReference type="GO" id="GO:0006465">
    <property type="term" value="P:signal peptide processing"/>
    <property type="evidence" value="ECO:0007669"/>
    <property type="project" value="InterPro"/>
</dbReference>
<dbReference type="Pfam" id="PF06703">
    <property type="entry name" value="SPC25"/>
    <property type="match status" value="1"/>
</dbReference>
<evidence type="ECO:0000256" key="10">
    <source>
        <dbReference type="SAM" id="Phobius"/>
    </source>
</evidence>
<sequence>MTGVTTDVGASLAPMPVSGHSEFLEEYKTHPQTVDPYNTVDAKRLIDDAVANYLVTDAGYEQDTCYTDVRMLLNWLSVVFAAYSSIYSNLIDFHTSQTVLFVGVVGYFVCQGVNTLLAMLAPSDVIFLGHRLAEPQPASTEARDADALPAPPLATPTDPRRPHMVARLEHQRYGSEIAIQLTTCAGVTFLGAPVRGPRDATPVSVRVVIPVGELFHADGLFVASTLAAYMNGMLHALTAKSD</sequence>
<organism evidence="11 12">
    <name type="scientific">Caulochytrium protostelioides</name>
    <dbReference type="NCBI Taxonomy" id="1555241"/>
    <lineage>
        <taxon>Eukaryota</taxon>
        <taxon>Fungi</taxon>
        <taxon>Fungi incertae sedis</taxon>
        <taxon>Chytridiomycota</taxon>
        <taxon>Chytridiomycota incertae sedis</taxon>
        <taxon>Chytridiomycetes</taxon>
        <taxon>Caulochytriales</taxon>
        <taxon>Caulochytriaceae</taxon>
        <taxon>Caulochytrium</taxon>
    </lineage>
</organism>
<keyword evidence="6 10" id="KW-1133">Transmembrane helix</keyword>
<evidence type="ECO:0000256" key="1">
    <source>
        <dbReference type="ARBA" id="ARBA00004477"/>
    </source>
</evidence>